<gene>
    <name evidence="1" type="ORF">SDRG_08566</name>
</gene>
<dbReference type="VEuPathDB" id="FungiDB:SDRG_08566"/>
<name>T0QJF7_SAPDV</name>
<dbReference type="InterPro" id="IPR036770">
    <property type="entry name" value="Ankyrin_rpt-contain_sf"/>
</dbReference>
<dbReference type="InterPro" id="IPR052050">
    <property type="entry name" value="SecEffector_AnkRepeat"/>
</dbReference>
<sequence>MQAASFGDVVFALPHVAGLVFAYQRGLYEDVRDRFRDYEGLVELHGTGDRYMLDVAFSTSLARAPAALSTWRLCLRANKKRDPRFPLHVAVCEGDARATLRILACRRDLASAGAIVAALLHDRLDIAELLLDLRASALPELWSNPSRIPFFELLPDLALPFAQRDDPTALALFLRLRDDAWPRDLVRDVLRSGHAHSVAHVLQHVPYAAWRNDIAASSLRLKPYLAQLDLRSGRASPLTLDRAAASGYLDVVEMLLAQAPANSTVQRALELAAANGHRRVVECLYARGASSVQALDAAVANGHVLVARFLLVHHVDGASCSAMDRAAANGHTAMLLALDALGVLRWTHAALESAVVNGHDDVVSFLLAHSGWQGCQRDSVLVARAIEAGRARLAATLLASGLPFPNPARFSLSRSLRGREALDMLTLLLSHNVPLTVAVMDDACASGNLALVMQLHVHSTAGCTHRALEKAAHAQAWPIVHFLLDHRKEGGTPRTVQIALQHDRVDVLTRLLRTQPHLFSDKLVRSALESEAPLASTALLLEAGFGTPRALLLRYGGRRHTVTRSKMLLPYCMHASDAYGNLTFLLKLVLQPSHHRPTILNLISHEVEVQGWAVANAVTNFDDRALAARLKRLLVSGDRIDWALGLAVIGQHTLARKTHPHAAWMDHVKDPELRTLL</sequence>
<protein>
    <recommendedName>
        <fullName evidence="3">Ankyrin repeat domain-containing protein</fullName>
    </recommendedName>
</protein>
<dbReference type="Proteomes" id="UP000030762">
    <property type="component" value="Unassembled WGS sequence"/>
</dbReference>
<dbReference type="SUPFAM" id="SSF48403">
    <property type="entry name" value="Ankyrin repeat"/>
    <property type="match status" value="1"/>
</dbReference>
<dbReference type="PANTHER" id="PTHR46586:SF3">
    <property type="entry name" value="ANKYRIN REPEAT-CONTAINING PROTEIN"/>
    <property type="match status" value="1"/>
</dbReference>
<dbReference type="EMBL" id="JH767157">
    <property type="protein sequence ID" value="EQC33885.1"/>
    <property type="molecule type" value="Genomic_DNA"/>
</dbReference>
<keyword evidence="2" id="KW-1185">Reference proteome</keyword>
<dbReference type="GeneID" id="19949293"/>
<dbReference type="AlphaFoldDB" id="T0QJF7"/>
<dbReference type="RefSeq" id="XP_008612680.1">
    <property type="nucleotide sequence ID" value="XM_008614458.1"/>
</dbReference>
<dbReference type="PANTHER" id="PTHR46586">
    <property type="entry name" value="ANKYRIN REPEAT-CONTAINING PROTEIN"/>
    <property type="match status" value="1"/>
</dbReference>
<dbReference type="Gene3D" id="1.25.40.20">
    <property type="entry name" value="Ankyrin repeat-containing domain"/>
    <property type="match status" value="2"/>
</dbReference>
<accession>T0QJF7</accession>
<evidence type="ECO:0000313" key="2">
    <source>
        <dbReference type="Proteomes" id="UP000030762"/>
    </source>
</evidence>
<evidence type="ECO:0008006" key="3">
    <source>
        <dbReference type="Google" id="ProtNLM"/>
    </source>
</evidence>
<organism evidence="1 2">
    <name type="scientific">Saprolegnia diclina (strain VS20)</name>
    <dbReference type="NCBI Taxonomy" id="1156394"/>
    <lineage>
        <taxon>Eukaryota</taxon>
        <taxon>Sar</taxon>
        <taxon>Stramenopiles</taxon>
        <taxon>Oomycota</taxon>
        <taxon>Saprolegniomycetes</taxon>
        <taxon>Saprolegniales</taxon>
        <taxon>Saprolegniaceae</taxon>
        <taxon>Saprolegnia</taxon>
    </lineage>
</organism>
<proteinExistence type="predicted"/>
<reference evidence="1 2" key="1">
    <citation type="submission" date="2012-04" db="EMBL/GenBank/DDBJ databases">
        <title>The Genome Sequence of Saprolegnia declina VS20.</title>
        <authorList>
            <consortium name="The Broad Institute Genome Sequencing Platform"/>
            <person name="Russ C."/>
            <person name="Nusbaum C."/>
            <person name="Tyler B."/>
            <person name="van West P."/>
            <person name="Dieguez-Uribeondo J."/>
            <person name="de Bruijn I."/>
            <person name="Tripathy S."/>
            <person name="Jiang R."/>
            <person name="Young S.K."/>
            <person name="Zeng Q."/>
            <person name="Gargeya S."/>
            <person name="Fitzgerald M."/>
            <person name="Haas B."/>
            <person name="Abouelleil A."/>
            <person name="Alvarado L."/>
            <person name="Arachchi H.M."/>
            <person name="Berlin A."/>
            <person name="Chapman S.B."/>
            <person name="Goldberg J."/>
            <person name="Griggs A."/>
            <person name="Gujja S."/>
            <person name="Hansen M."/>
            <person name="Howarth C."/>
            <person name="Imamovic A."/>
            <person name="Larimer J."/>
            <person name="McCowen C."/>
            <person name="Montmayeur A."/>
            <person name="Murphy C."/>
            <person name="Neiman D."/>
            <person name="Pearson M."/>
            <person name="Priest M."/>
            <person name="Roberts A."/>
            <person name="Saif S."/>
            <person name="Shea T."/>
            <person name="Sisk P."/>
            <person name="Sykes S."/>
            <person name="Wortman J."/>
            <person name="Nusbaum C."/>
            <person name="Birren B."/>
        </authorList>
    </citation>
    <scope>NUCLEOTIDE SEQUENCE [LARGE SCALE GENOMIC DNA]</scope>
    <source>
        <strain evidence="1 2">VS20</strain>
    </source>
</reference>
<evidence type="ECO:0000313" key="1">
    <source>
        <dbReference type="EMBL" id="EQC33885.1"/>
    </source>
</evidence>
<dbReference type="InParanoid" id="T0QJF7"/>